<dbReference type="PANTHER" id="PTHR30213">
    <property type="entry name" value="INNER MEMBRANE PROTEIN YHJD"/>
    <property type="match status" value="1"/>
</dbReference>
<dbReference type="AlphaFoldDB" id="A0A6I2MGS6"/>
<dbReference type="GO" id="GO:0005886">
    <property type="term" value="C:plasma membrane"/>
    <property type="evidence" value="ECO:0007669"/>
    <property type="project" value="UniProtKB-SubCell"/>
</dbReference>
<reference evidence="7 8" key="1">
    <citation type="submission" date="2019-11" db="EMBL/GenBank/DDBJ databases">
        <title>Bacillus idriensis genome.</title>
        <authorList>
            <person name="Konopka E.N."/>
            <person name="Newman J.D."/>
        </authorList>
    </citation>
    <scope>NUCLEOTIDE SEQUENCE [LARGE SCALE GENOMIC DNA]</scope>
    <source>
        <strain evidence="7 8">DSM 19097</strain>
    </source>
</reference>
<evidence type="ECO:0000256" key="4">
    <source>
        <dbReference type="ARBA" id="ARBA00022989"/>
    </source>
</evidence>
<feature type="transmembrane region" description="Helical" evidence="6">
    <location>
        <begin position="207"/>
        <end position="227"/>
    </location>
</feature>
<dbReference type="PIRSF" id="PIRSF035875">
    <property type="entry name" value="RNase_BN"/>
    <property type="match status" value="1"/>
</dbReference>
<evidence type="ECO:0000256" key="3">
    <source>
        <dbReference type="ARBA" id="ARBA00022692"/>
    </source>
</evidence>
<evidence type="ECO:0000313" key="8">
    <source>
        <dbReference type="Proteomes" id="UP000441585"/>
    </source>
</evidence>
<evidence type="ECO:0000256" key="5">
    <source>
        <dbReference type="ARBA" id="ARBA00023136"/>
    </source>
</evidence>
<proteinExistence type="predicted"/>
<keyword evidence="4 6" id="KW-1133">Transmembrane helix</keyword>
<keyword evidence="8" id="KW-1185">Reference proteome</keyword>
<keyword evidence="5 6" id="KW-0472">Membrane</keyword>
<dbReference type="NCBIfam" id="TIGR00765">
    <property type="entry name" value="yihY_not_rbn"/>
    <property type="match status" value="1"/>
</dbReference>
<comment type="subcellular location">
    <subcellularLocation>
        <location evidence="1">Cell membrane</location>
        <topology evidence="1">Multi-pass membrane protein</topology>
    </subcellularLocation>
</comment>
<feature type="transmembrane region" description="Helical" evidence="6">
    <location>
        <begin position="163"/>
        <end position="187"/>
    </location>
</feature>
<feature type="transmembrane region" description="Helical" evidence="6">
    <location>
        <begin position="119"/>
        <end position="143"/>
    </location>
</feature>
<dbReference type="EMBL" id="WKKF01000003">
    <property type="protein sequence ID" value="MRX54993.1"/>
    <property type="molecule type" value="Genomic_DNA"/>
</dbReference>
<evidence type="ECO:0000256" key="2">
    <source>
        <dbReference type="ARBA" id="ARBA00022475"/>
    </source>
</evidence>
<dbReference type="InterPro" id="IPR017039">
    <property type="entry name" value="Virul_fac_BrkB"/>
</dbReference>
<name>A0A6I2MGS6_9BACI</name>
<feature type="transmembrane region" description="Helical" evidence="6">
    <location>
        <begin position="234"/>
        <end position="255"/>
    </location>
</feature>
<sequence length="310" mass="35453">MKAASFKEAAFFSFCHLFFFFLRLSYISHGEIKKVIGRSTMKDLLRRIHHHELNDLSAVIAYYFLLSLFPLLIFLIAMFPYFSLDVTPLLTWINHYVPSETAELLTEQIRSLFGETNSYILAFGVIAALWSASNATHILIRAFNRALEIKETRAYIKVRIDALLLAAGLIITITIALLLPVFGKVIIDTLTRYAPFLENINPLLNQARWIISFLMINLVLLALYYFAPNEKLGFFDIYFGSLFATSLWSISSYGFSFYVDNFKAFNAAYGSLGGIIILLIWLYFTAFSILLGGEINAMRVCRRKKKFCPD</sequence>
<evidence type="ECO:0000256" key="6">
    <source>
        <dbReference type="SAM" id="Phobius"/>
    </source>
</evidence>
<comment type="caution">
    <text evidence="7">The sequence shown here is derived from an EMBL/GenBank/DDBJ whole genome shotgun (WGS) entry which is preliminary data.</text>
</comment>
<feature type="transmembrane region" description="Helical" evidence="6">
    <location>
        <begin position="56"/>
        <end position="82"/>
    </location>
</feature>
<evidence type="ECO:0000256" key="1">
    <source>
        <dbReference type="ARBA" id="ARBA00004651"/>
    </source>
</evidence>
<dbReference type="Proteomes" id="UP000441585">
    <property type="component" value="Unassembled WGS sequence"/>
</dbReference>
<feature type="transmembrane region" description="Helical" evidence="6">
    <location>
        <begin position="267"/>
        <end position="293"/>
    </location>
</feature>
<keyword evidence="2" id="KW-1003">Cell membrane</keyword>
<gene>
    <name evidence="7" type="ORF">GJU41_13500</name>
</gene>
<protein>
    <submittedName>
        <fullName evidence="7">YihY family inner membrane protein</fullName>
    </submittedName>
</protein>
<dbReference type="Pfam" id="PF03631">
    <property type="entry name" value="Virul_fac_BrkB"/>
    <property type="match status" value="1"/>
</dbReference>
<dbReference type="PANTHER" id="PTHR30213:SF0">
    <property type="entry name" value="UPF0761 MEMBRANE PROTEIN YIHY"/>
    <property type="match status" value="1"/>
</dbReference>
<organism evidence="7 8">
    <name type="scientific">Metabacillus idriensis</name>
    <dbReference type="NCBI Taxonomy" id="324768"/>
    <lineage>
        <taxon>Bacteria</taxon>
        <taxon>Bacillati</taxon>
        <taxon>Bacillota</taxon>
        <taxon>Bacilli</taxon>
        <taxon>Bacillales</taxon>
        <taxon>Bacillaceae</taxon>
        <taxon>Metabacillus</taxon>
    </lineage>
</organism>
<feature type="transmembrane region" description="Helical" evidence="6">
    <location>
        <begin position="6"/>
        <end position="24"/>
    </location>
</feature>
<keyword evidence="3 6" id="KW-0812">Transmembrane</keyword>
<evidence type="ECO:0000313" key="7">
    <source>
        <dbReference type="EMBL" id="MRX54993.1"/>
    </source>
</evidence>
<accession>A0A6I2MGS6</accession>